<evidence type="ECO:0000313" key="3">
    <source>
        <dbReference type="Proteomes" id="UP000310314"/>
    </source>
</evidence>
<feature type="signal peptide" evidence="1">
    <location>
        <begin position="1"/>
        <end position="26"/>
    </location>
</feature>
<dbReference type="OrthoDB" id="1429929at2"/>
<keyword evidence="1" id="KW-0732">Signal</keyword>
<sequence length="283" mass="32266">MMPQYHVKYVFLFLCCSLLLSSCVNIKHVTEFSKSAIDSIETFETLSSSFNQTCLEDCQNINIAALNIHQTDCDCSQNEEADRITALIYHGLQGYFYALTNISDNQLTNYQTDGLTNAITSGNFGSIQVKEANVKSYSNIITLVGRAFTDGYRRNKIKTYVLNANQPVQDLLHFLDLNLTGNLKGKLEVQKSTLKNYYFDLVRDKKLSTYERTKFAEDYFKRMQEIERQQNELEAYSKILSTIAEGHASLSAEIEHLNDNKLKVALAKYGSQLKMLSTDLFKK</sequence>
<dbReference type="AlphaFoldDB" id="A0A5S3PGI3"/>
<name>A0A5S3PGI3_9FLAO</name>
<gene>
    <name evidence="2" type="ORF">FEE95_19255</name>
</gene>
<dbReference type="Proteomes" id="UP000310314">
    <property type="component" value="Unassembled WGS sequence"/>
</dbReference>
<evidence type="ECO:0000256" key="1">
    <source>
        <dbReference type="SAM" id="SignalP"/>
    </source>
</evidence>
<comment type="caution">
    <text evidence="2">The sequence shown here is derived from an EMBL/GenBank/DDBJ whole genome shotgun (WGS) entry which is preliminary data.</text>
</comment>
<feature type="chain" id="PRO_5024464107" evidence="1">
    <location>
        <begin position="27"/>
        <end position="283"/>
    </location>
</feature>
<evidence type="ECO:0000313" key="2">
    <source>
        <dbReference type="EMBL" id="TMM53207.1"/>
    </source>
</evidence>
<reference evidence="2 3" key="1">
    <citation type="submission" date="2019-05" db="EMBL/GenBank/DDBJ databases">
        <authorList>
            <person name="Zhang J.-Y."/>
            <person name="Feg X."/>
            <person name="Du Z.-J."/>
        </authorList>
    </citation>
    <scope>NUCLEOTIDE SEQUENCE [LARGE SCALE GENOMIC DNA]</scope>
    <source>
        <strain evidence="2 3">RZ26</strain>
    </source>
</reference>
<proteinExistence type="predicted"/>
<dbReference type="RefSeq" id="WP_138659667.1">
    <property type="nucleotide sequence ID" value="NZ_VATY01000005.1"/>
</dbReference>
<protein>
    <submittedName>
        <fullName evidence="2">Uncharacterized protein</fullName>
    </submittedName>
</protein>
<dbReference type="EMBL" id="VATY01000005">
    <property type="protein sequence ID" value="TMM53207.1"/>
    <property type="molecule type" value="Genomic_DNA"/>
</dbReference>
<keyword evidence="3" id="KW-1185">Reference proteome</keyword>
<accession>A0A5S3PGI3</accession>
<organism evidence="2 3">
    <name type="scientific">Maribacter algarum</name>
    <name type="common">ex Zhang et al. 2020</name>
    <dbReference type="NCBI Taxonomy" id="2578118"/>
    <lineage>
        <taxon>Bacteria</taxon>
        <taxon>Pseudomonadati</taxon>
        <taxon>Bacteroidota</taxon>
        <taxon>Flavobacteriia</taxon>
        <taxon>Flavobacteriales</taxon>
        <taxon>Flavobacteriaceae</taxon>
        <taxon>Maribacter</taxon>
    </lineage>
</organism>